<name>A0ABT0HNS0_9BACT</name>
<sequence>MNRVRFTLLFDSLSTLAWLVALIITAIYMVRLAMHPTQADWMFTF</sequence>
<feature type="transmembrane region" description="Helical" evidence="1">
    <location>
        <begin position="15"/>
        <end position="34"/>
    </location>
</feature>
<dbReference type="RefSeq" id="WP_232562642.1">
    <property type="nucleotide sequence ID" value="NZ_JALPRF010000003.1"/>
</dbReference>
<evidence type="ECO:0000313" key="3">
    <source>
        <dbReference type="Proteomes" id="UP001202180"/>
    </source>
</evidence>
<comment type="caution">
    <text evidence="2">The sequence shown here is derived from an EMBL/GenBank/DDBJ whole genome shotgun (WGS) entry which is preliminary data.</text>
</comment>
<reference evidence="2 3" key="1">
    <citation type="submission" date="2022-04" db="EMBL/GenBank/DDBJ databases">
        <title>Spirosoma sp. strain RP8 genome sequencing and assembly.</title>
        <authorList>
            <person name="Jung Y."/>
        </authorList>
    </citation>
    <scope>NUCLEOTIDE SEQUENCE [LARGE SCALE GENOMIC DNA]</scope>
    <source>
        <strain evidence="2 3">RP8</strain>
    </source>
</reference>
<keyword evidence="3" id="KW-1185">Reference proteome</keyword>
<protein>
    <submittedName>
        <fullName evidence="2">Uncharacterized protein</fullName>
    </submittedName>
</protein>
<proteinExistence type="predicted"/>
<keyword evidence="1" id="KW-1133">Transmembrane helix</keyword>
<gene>
    <name evidence="2" type="ORF">M0L20_18320</name>
</gene>
<dbReference type="EMBL" id="JALPRF010000003">
    <property type="protein sequence ID" value="MCK8493828.1"/>
    <property type="molecule type" value="Genomic_DNA"/>
</dbReference>
<accession>A0ABT0HNS0</accession>
<organism evidence="2 3">
    <name type="scientific">Spirosoma liriopis</name>
    <dbReference type="NCBI Taxonomy" id="2937440"/>
    <lineage>
        <taxon>Bacteria</taxon>
        <taxon>Pseudomonadati</taxon>
        <taxon>Bacteroidota</taxon>
        <taxon>Cytophagia</taxon>
        <taxon>Cytophagales</taxon>
        <taxon>Cytophagaceae</taxon>
        <taxon>Spirosoma</taxon>
    </lineage>
</organism>
<evidence type="ECO:0000256" key="1">
    <source>
        <dbReference type="SAM" id="Phobius"/>
    </source>
</evidence>
<evidence type="ECO:0000313" key="2">
    <source>
        <dbReference type="EMBL" id="MCK8493828.1"/>
    </source>
</evidence>
<dbReference type="Proteomes" id="UP001202180">
    <property type="component" value="Unassembled WGS sequence"/>
</dbReference>
<keyword evidence="1" id="KW-0812">Transmembrane</keyword>
<keyword evidence="1" id="KW-0472">Membrane</keyword>